<keyword evidence="8" id="KW-0418">Kinase</keyword>
<dbReference type="GO" id="GO:0005886">
    <property type="term" value="C:plasma membrane"/>
    <property type="evidence" value="ECO:0007669"/>
    <property type="project" value="TreeGrafter"/>
</dbReference>
<comment type="subcellular location">
    <subcellularLocation>
        <location evidence="2">Membrane</location>
        <topology evidence="2">Multi-pass membrane protein</topology>
    </subcellularLocation>
</comment>
<dbReference type="GO" id="GO:0000155">
    <property type="term" value="F:phosphorelay sensor kinase activity"/>
    <property type="evidence" value="ECO:0007669"/>
    <property type="project" value="InterPro"/>
</dbReference>
<evidence type="ECO:0000256" key="10">
    <source>
        <dbReference type="ARBA" id="ARBA00022989"/>
    </source>
</evidence>
<dbReference type="InterPro" id="IPR005467">
    <property type="entry name" value="His_kinase_dom"/>
</dbReference>
<evidence type="ECO:0000259" key="14">
    <source>
        <dbReference type="PROSITE" id="PS50109"/>
    </source>
</evidence>
<dbReference type="EMBL" id="CP048000">
    <property type="protein sequence ID" value="QHQ63627.1"/>
    <property type="molecule type" value="Genomic_DNA"/>
</dbReference>
<evidence type="ECO:0000256" key="2">
    <source>
        <dbReference type="ARBA" id="ARBA00004141"/>
    </source>
</evidence>
<dbReference type="InterPro" id="IPR025201">
    <property type="entry name" value="KdpD_TM"/>
</dbReference>
<accession>A0A6P1TTB0</accession>
<dbReference type="Gene3D" id="1.10.287.130">
    <property type="match status" value="1"/>
</dbReference>
<proteinExistence type="predicted"/>
<dbReference type="GO" id="GO:0005524">
    <property type="term" value="F:ATP binding"/>
    <property type="evidence" value="ECO:0007669"/>
    <property type="project" value="UniProtKB-KW"/>
</dbReference>
<dbReference type="Gene3D" id="3.30.565.10">
    <property type="entry name" value="Histidine kinase-like ATPase, C-terminal domain"/>
    <property type="match status" value="1"/>
</dbReference>
<feature type="transmembrane region" description="Helical" evidence="13">
    <location>
        <begin position="400"/>
        <end position="423"/>
    </location>
</feature>
<evidence type="ECO:0000313" key="15">
    <source>
        <dbReference type="EMBL" id="QHQ63627.1"/>
    </source>
</evidence>
<evidence type="ECO:0000256" key="5">
    <source>
        <dbReference type="ARBA" id="ARBA00022679"/>
    </source>
</evidence>
<dbReference type="InterPro" id="IPR003594">
    <property type="entry name" value="HATPase_dom"/>
</dbReference>
<evidence type="ECO:0000256" key="12">
    <source>
        <dbReference type="ARBA" id="ARBA00023136"/>
    </source>
</evidence>
<keyword evidence="4" id="KW-0597">Phosphoprotein</keyword>
<keyword evidence="5" id="KW-0808">Transferase</keyword>
<dbReference type="SUPFAM" id="SSF47384">
    <property type="entry name" value="Homodimeric domain of signal transducing histidine kinase"/>
    <property type="match status" value="1"/>
</dbReference>
<dbReference type="InterPro" id="IPR003852">
    <property type="entry name" value="Sig_transdc_His_kinase_KdpD_N"/>
</dbReference>
<dbReference type="PANTHER" id="PTHR45569:SF1">
    <property type="entry name" value="SENSOR PROTEIN KDPD"/>
    <property type="match status" value="1"/>
</dbReference>
<dbReference type="Pfam" id="PF02518">
    <property type="entry name" value="HATPase_c"/>
    <property type="match status" value="1"/>
</dbReference>
<reference evidence="15 16" key="1">
    <citation type="submission" date="2020-01" db="EMBL/GenBank/DDBJ databases">
        <title>Genome analysis of Anaerocolumna sp. CBA3638.</title>
        <authorList>
            <person name="Kim J."/>
            <person name="Roh S.W."/>
        </authorList>
    </citation>
    <scope>NUCLEOTIDE SEQUENCE [LARGE SCALE GENOMIC DNA]</scope>
    <source>
        <strain evidence="15 16">CBA3638</strain>
    </source>
</reference>
<dbReference type="EC" id="2.7.13.3" evidence="3"/>
<keyword evidence="10 13" id="KW-1133">Transmembrane helix</keyword>
<protein>
    <recommendedName>
        <fullName evidence="3">histidine kinase</fullName>
        <ecNumber evidence="3">2.7.13.3</ecNumber>
    </recommendedName>
</protein>
<dbReference type="Gene3D" id="1.20.120.620">
    <property type="entry name" value="Backbone structure of the membrane domain of e. Coli histidine kinase receptor kdpd"/>
    <property type="match status" value="1"/>
</dbReference>
<dbReference type="Proteomes" id="UP000464314">
    <property type="component" value="Chromosome"/>
</dbReference>
<dbReference type="KEGG" id="anr:Ana3638_04340"/>
<dbReference type="AlphaFoldDB" id="A0A6P1TTB0"/>
<dbReference type="InterPro" id="IPR027417">
    <property type="entry name" value="P-loop_NTPase"/>
</dbReference>
<evidence type="ECO:0000256" key="8">
    <source>
        <dbReference type="ARBA" id="ARBA00022777"/>
    </source>
</evidence>
<evidence type="ECO:0000313" key="16">
    <source>
        <dbReference type="Proteomes" id="UP000464314"/>
    </source>
</evidence>
<dbReference type="InterPro" id="IPR004358">
    <property type="entry name" value="Sig_transdc_His_kin-like_C"/>
</dbReference>
<sequence length="899" mass="101491">MVEDNFRNPDLLLKQIEESEEQQGKGRLKIFFGYAAGVGKTYAMLESAHVAKEAGLDVVIGYVEPHTRPETMELTKGLETLPNLSVNYTNMILHEFDLDSALKRKPQLILVDELAHTNAPGCRHEKRYQDIQELLKAGIDVYTTVNVQHLESLNDVIAGITGIIVRERIPDFVFDKSNQVEMVDIEPEELLERLKLGKIYKDKQAKKALNHFFTVENLVSLREIALRRMADRVNLIQEKSCGGVKETEGIVMEHILICLSPSPSNEKVIRQAARMANAFHGKFTAFYVETSGFAEMSKEDSDRLKKNTRLAEQLGAKIVTSYGSDIVEQIAEYVKVARVSKVVLGRTYTKRMLFSVKESFSERLSKLAPQLEIFLVPDSFDKKYIIKSKAARNRLKSENVLIDILASVGIMTIATVIAYLFSYLGFSDANIIMVYLLSVLFTALATKLRICSVIYSVASVFVFNFCFIEPTFTFTVNNTEYIVTFVIMFVTAFISSSLTQKVKNHAKQAAKKSYRTEILLETSRRLQKADKPEDIIIHTGEQLGKLLEKNIYFFLGNPENNKEPFIYKFHDDVTNILNKEELAVAQWTFKNNKHAGFSTTTLPGAKCLYLAVRNSEKVFAVVGIDMKRKEIPAFEKDIMSAILNECSLALEKEELAREQKEAAIKLQQEQLRANLLRSISHDLRTPLTSISGNAGVLIGNADKISSDQRQKLYVDIYDDSMWLINLVENLLSVTRIENGTMNLNLQAELLEDVISEALKHINRNSIEHRIRVEEEDDLLVAKMDAKLIMQVIINLVDNAIKYTEKGSEICISTKKRKSEIIVEVADNGSGIADEQKEKLFDMFYTVNNSVADGRRGMGLGLALCKSIINAHGGEISVHDNIPKGTMFRFTLKAEEVILR</sequence>
<evidence type="ECO:0000256" key="13">
    <source>
        <dbReference type="SAM" id="Phobius"/>
    </source>
</evidence>
<dbReference type="CDD" id="cd00075">
    <property type="entry name" value="HATPase"/>
    <property type="match status" value="1"/>
</dbReference>
<dbReference type="InterPro" id="IPR014729">
    <property type="entry name" value="Rossmann-like_a/b/a_fold"/>
</dbReference>
<dbReference type="SMART" id="SM00387">
    <property type="entry name" value="HATPase_c"/>
    <property type="match status" value="1"/>
</dbReference>
<comment type="catalytic activity">
    <reaction evidence="1">
        <text>ATP + protein L-histidine = ADP + protein N-phospho-L-histidine.</text>
        <dbReference type="EC" id="2.7.13.3"/>
    </reaction>
</comment>
<dbReference type="InterPro" id="IPR036890">
    <property type="entry name" value="HATPase_C_sf"/>
</dbReference>
<dbReference type="CDD" id="cd00082">
    <property type="entry name" value="HisKA"/>
    <property type="match status" value="1"/>
</dbReference>
<keyword evidence="7" id="KW-0547">Nucleotide-binding</keyword>
<evidence type="ECO:0000256" key="3">
    <source>
        <dbReference type="ARBA" id="ARBA00012438"/>
    </source>
</evidence>
<dbReference type="CDD" id="cd01987">
    <property type="entry name" value="USP_KdpD-like"/>
    <property type="match status" value="1"/>
</dbReference>
<dbReference type="FunFam" id="3.30.565.10:FF:000006">
    <property type="entry name" value="Sensor histidine kinase WalK"/>
    <property type="match status" value="1"/>
</dbReference>
<evidence type="ECO:0000256" key="9">
    <source>
        <dbReference type="ARBA" id="ARBA00022840"/>
    </source>
</evidence>
<dbReference type="PROSITE" id="PS50109">
    <property type="entry name" value="HIS_KIN"/>
    <property type="match status" value="1"/>
</dbReference>
<dbReference type="Gene3D" id="3.30.450.40">
    <property type="match status" value="1"/>
</dbReference>
<dbReference type="InterPro" id="IPR036097">
    <property type="entry name" value="HisK_dim/P_sf"/>
</dbReference>
<organism evidence="15 16">
    <name type="scientific">Anaerocolumna sedimenticola</name>
    <dbReference type="NCBI Taxonomy" id="2696063"/>
    <lineage>
        <taxon>Bacteria</taxon>
        <taxon>Bacillati</taxon>
        <taxon>Bacillota</taxon>
        <taxon>Clostridia</taxon>
        <taxon>Lachnospirales</taxon>
        <taxon>Lachnospiraceae</taxon>
        <taxon>Anaerocolumna</taxon>
    </lineage>
</organism>
<dbReference type="Gene3D" id="3.40.50.300">
    <property type="entry name" value="P-loop containing nucleotide triphosphate hydrolases"/>
    <property type="match status" value="1"/>
</dbReference>
<evidence type="ECO:0000256" key="11">
    <source>
        <dbReference type="ARBA" id="ARBA00023012"/>
    </source>
</evidence>
<keyword evidence="6 13" id="KW-0812">Transmembrane</keyword>
<name>A0A6P1TTB0_9FIRM</name>
<dbReference type="Pfam" id="PF00512">
    <property type="entry name" value="HisKA"/>
    <property type="match status" value="1"/>
</dbReference>
<dbReference type="SUPFAM" id="SSF55874">
    <property type="entry name" value="ATPase domain of HSP90 chaperone/DNA topoisomerase II/histidine kinase"/>
    <property type="match status" value="1"/>
</dbReference>
<dbReference type="FunFam" id="3.40.50.300:FF:000483">
    <property type="entry name" value="Sensor histidine kinase KdpD"/>
    <property type="match status" value="1"/>
</dbReference>
<keyword evidence="12 13" id="KW-0472">Membrane</keyword>
<feature type="transmembrane region" description="Helical" evidence="13">
    <location>
        <begin position="481"/>
        <end position="498"/>
    </location>
</feature>
<evidence type="ECO:0000256" key="1">
    <source>
        <dbReference type="ARBA" id="ARBA00000085"/>
    </source>
</evidence>
<evidence type="ECO:0000256" key="6">
    <source>
        <dbReference type="ARBA" id="ARBA00022692"/>
    </source>
</evidence>
<feature type="domain" description="Histidine kinase" evidence="14">
    <location>
        <begin position="678"/>
        <end position="895"/>
    </location>
</feature>
<keyword evidence="11" id="KW-0902">Two-component regulatory system</keyword>
<dbReference type="GO" id="GO:0005737">
    <property type="term" value="C:cytoplasm"/>
    <property type="evidence" value="ECO:0007669"/>
    <property type="project" value="UniProtKB-ARBA"/>
</dbReference>
<dbReference type="PRINTS" id="PR00344">
    <property type="entry name" value="BCTRLSENSOR"/>
</dbReference>
<dbReference type="InterPro" id="IPR003661">
    <property type="entry name" value="HisK_dim/P_dom"/>
</dbReference>
<dbReference type="InterPro" id="IPR038318">
    <property type="entry name" value="KdpD_sf"/>
</dbReference>
<evidence type="ECO:0000256" key="7">
    <source>
        <dbReference type="ARBA" id="ARBA00022741"/>
    </source>
</evidence>
<dbReference type="SUPFAM" id="SSF52402">
    <property type="entry name" value="Adenine nucleotide alpha hydrolases-like"/>
    <property type="match status" value="1"/>
</dbReference>
<gene>
    <name evidence="15" type="ORF">Ana3638_04340</name>
</gene>
<dbReference type="InterPro" id="IPR029016">
    <property type="entry name" value="GAF-like_dom_sf"/>
</dbReference>
<feature type="transmembrane region" description="Helical" evidence="13">
    <location>
        <begin position="429"/>
        <end position="446"/>
    </location>
</feature>
<keyword evidence="9" id="KW-0067">ATP-binding</keyword>
<dbReference type="Pfam" id="PF13493">
    <property type="entry name" value="DUF4118"/>
    <property type="match status" value="1"/>
</dbReference>
<keyword evidence="16" id="KW-1185">Reference proteome</keyword>
<dbReference type="InterPro" id="IPR052023">
    <property type="entry name" value="Histidine_kinase_KdpD"/>
</dbReference>
<evidence type="ECO:0000256" key="4">
    <source>
        <dbReference type="ARBA" id="ARBA00022553"/>
    </source>
</evidence>
<dbReference type="SMART" id="SM00388">
    <property type="entry name" value="HisKA"/>
    <property type="match status" value="1"/>
</dbReference>
<dbReference type="PANTHER" id="PTHR45569">
    <property type="entry name" value="SENSOR PROTEIN KDPD"/>
    <property type="match status" value="1"/>
</dbReference>
<feature type="transmembrane region" description="Helical" evidence="13">
    <location>
        <begin position="453"/>
        <end position="475"/>
    </location>
</feature>
<dbReference type="Pfam" id="PF02702">
    <property type="entry name" value="KdpD"/>
    <property type="match status" value="1"/>
</dbReference>
<dbReference type="Gene3D" id="3.40.50.620">
    <property type="entry name" value="HUPs"/>
    <property type="match status" value="1"/>
</dbReference>